<proteinExistence type="predicted"/>
<dbReference type="EMBL" id="JBHUOX010000007">
    <property type="protein sequence ID" value="MFD3001067.1"/>
    <property type="molecule type" value="Genomic_DNA"/>
</dbReference>
<dbReference type="Gene3D" id="1.10.10.10">
    <property type="entry name" value="Winged helix-like DNA-binding domain superfamily/Winged helix DNA-binding domain"/>
    <property type="match status" value="1"/>
</dbReference>
<dbReference type="PANTHER" id="PTHR44688:SF16">
    <property type="entry name" value="DNA-BINDING TRANSCRIPTIONAL ACTIVATOR DEVR_DOSR"/>
    <property type="match status" value="1"/>
</dbReference>
<dbReference type="SUPFAM" id="SSF55785">
    <property type="entry name" value="PYP-like sensor domain (PAS domain)"/>
    <property type="match status" value="1"/>
</dbReference>
<dbReference type="InterPro" id="IPR035965">
    <property type="entry name" value="PAS-like_dom_sf"/>
</dbReference>
<name>A0ABW6BVP5_9BACT</name>
<dbReference type="SMART" id="SM00421">
    <property type="entry name" value="HTH_LUXR"/>
    <property type="match status" value="1"/>
</dbReference>
<dbReference type="Pfam" id="PF00196">
    <property type="entry name" value="GerE"/>
    <property type="match status" value="1"/>
</dbReference>
<evidence type="ECO:0000256" key="3">
    <source>
        <dbReference type="ARBA" id="ARBA00023163"/>
    </source>
</evidence>
<gene>
    <name evidence="6" type="ORF">ACFS7Z_11880</name>
</gene>
<feature type="domain" description="PAC" evidence="5">
    <location>
        <begin position="133"/>
        <end position="186"/>
    </location>
</feature>
<keyword evidence="7" id="KW-1185">Reference proteome</keyword>
<dbReference type="Gene3D" id="3.30.450.20">
    <property type="entry name" value="PAS domain"/>
    <property type="match status" value="1"/>
</dbReference>
<dbReference type="Proteomes" id="UP001597641">
    <property type="component" value="Unassembled WGS sequence"/>
</dbReference>
<dbReference type="PROSITE" id="PS50043">
    <property type="entry name" value="HTH_LUXR_2"/>
    <property type="match status" value="1"/>
</dbReference>
<evidence type="ECO:0000256" key="2">
    <source>
        <dbReference type="ARBA" id="ARBA00023125"/>
    </source>
</evidence>
<dbReference type="PANTHER" id="PTHR44688">
    <property type="entry name" value="DNA-BINDING TRANSCRIPTIONAL ACTIVATOR DEVR_DOSR"/>
    <property type="match status" value="1"/>
</dbReference>
<feature type="domain" description="HTH luxR-type" evidence="4">
    <location>
        <begin position="205"/>
        <end position="270"/>
    </location>
</feature>
<dbReference type="Pfam" id="PF08447">
    <property type="entry name" value="PAS_3"/>
    <property type="match status" value="1"/>
</dbReference>
<keyword evidence="1" id="KW-0805">Transcription regulation</keyword>
<evidence type="ECO:0000259" key="5">
    <source>
        <dbReference type="PROSITE" id="PS50113"/>
    </source>
</evidence>
<comment type="caution">
    <text evidence="6">The sequence shown here is derived from an EMBL/GenBank/DDBJ whole genome shotgun (WGS) entry which is preliminary data.</text>
</comment>
<organism evidence="6 7">
    <name type="scientific">Pontibacter toksunensis</name>
    <dbReference type="NCBI Taxonomy" id="1332631"/>
    <lineage>
        <taxon>Bacteria</taxon>
        <taxon>Pseudomonadati</taxon>
        <taxon>Bacteroidota</taxon>
        <taxon>Cytophagia</taxon>
        <taxon>Cytophagales</taxon>
        <taxon>Hymenobacteraceae</taxon>
        <taxon>Pontibacter</taxon>
    </lineage>
</organism>
<accession>A0ABW6BVP5</accession>
<evidence type="ECO:0000313" key="7">
    <source>
        <dbReference type="Proteomes" id="UP001597641"/>
    </source>
</evidence>
<keyword evidence="2" id="KW-0238">DNA-binding</keyword>
<dbReference type="InterPro" id="IPR000700">
    <property type="entry name" value="PAS-assoc_C"/>
</dbReference>
<evidence type="ECO:0000256" key="1">
    <source>
        <dbReference type="ARBA" id="ARBA00023015"/>
    </source>
</evidence>
<evidence type="ECO:0000313" key="6">
    <source>
        <dbReference type="EMBL" id="MFD3001067.1"/>
    </source>
</evidence>
<dbReference type="PRINTS" id="PR00038">
    <property type="entry name" value="HTHLUXR"/>
</dbReference>
<dbReference type="PROSITE" id="PS50113">
    <property type="entry name" value="PAC"/>
    <property type="match status" value="1"/>
</dbReference>
<protein>
    <submittedName>
        <fullName evidence="6">LuxR C-terminal-related transcriptional regulator</fullName>
    </submittedName>
</protein>
<sequence>MQLKSDITLEQVTKDNFPGDYEALVKVWQNQCYGPVSTNYSQSLLHHPEFLAILNQSPCVTSILDLRTQQFDFISSNVEAILGYASCRFVQGGLAFYNTVVHPDDLQNTWKLRRTIWEFILTLPAADQVQFKFNYDYRIIKPCGKEVRVFAQNSVLQSDNRGNITHIMAVYSDISHWKKSEQQLASIVSNAKDTCLFFSTEGNEPCHTPSSLSKRELEIVKLMAEGYSSKIIADKLFISFHTVNTHRQKIMEKTKTKNTGGLVQFVISHGLI</sequence>
<dbReference type="SUPFAM" id="SSF46894">
    <property type="entry name" value="C-terminal effector domain of the bipartite response regulators"/>
    <property type="match status" value="1"/>
</dbReference>
<dbReference type="InterPro" id="IPR013655">
    <property type="entry name" value="PAS_fold_3"/>
</dbReference>
<keyword evidence="3" id="KW-0804">Transcription</keyword>
<reference evidence="7" key="1">
    <citation type="journal article" date="2019" name="Int. J. Syst. Evol. Microbiol.">
        <title>The Global Catalogue of Microorganisms (GCM) 10K type strain sequencing project: providing services to taxonomists for standard genome sequencing and annotation.</title>
        <authorList>
            <consortium name="The Broad Institute Genomics Platform"/>
            <consortium name="The Broad Institute Genome Sequencing Center for Infectious Disease"/>
            <person name="Wu L."/>
            <person name="Ma J."/>
        </authorList>
    </citation>
    <scope>NUCLEOTIDE SEQUENCE [LARGE SCALE GENOMIC DNA]</scope>
    <source>
        <strain evidence="7">KCTC 23984</strain>
    </source>
</reference>
<dbReference type="RefSeq" id="WP_377484760.1">
    <property type="nucleotide sequence ID" value="NZ_JBHUOX010000007.1"/>
</dbReference>
<dbReference type="InterPro" id="IPR036388">
    <property type="entry name" value="WH-like_DNA-bd_sf"/>
</dbReference>
<evidence type="ECO:0000259" key="4">
    <source>
        <dbReference type="PROSITE" id="PS50043"/>
    </source>
</evidence>
<dbReference type="InterPro" id="IPR016032">
    <property type="entry name" value="Sig_transdc_resp-reg_C-effctor"/>
</dbReference>
<dbReference type="CDD" id="cd06170">
    <property type="entry name" value="LuxR_C_like"/>
    <property type="match status" value="1"/>
</dbReference>
<dbReference type="InterPro" id="IPR000792">
    <property type="entry name" value="Tscrpt_reg_LuxR_C"/>
</dbReference>